<dbReference type="Gene3D" id="1.10.490.10">
    <property type="entry name" value="Globins"/>
    <property type="match status" value="1"/>
</dbReference>
<dbReference type="InterPro" id="IPR009875">
    <property type="entry name" value="PilZ_domain"/>
</dbReference>
<dbReference type="PANTHER" id="PTHR32089:SF112">
    <property type="entry name" value="LYSOZYME-LIKE PROTEIN-RELATED"/>
    <property type="match status" value="1"/>
</dbReference>
<dbReference type="Pfam" id="PF13682">
    <property type="entry name" value="CZB"/>
    <property type="match status" value="1"/>
</dbReference>
<proteinExistence type="predicted"/>
<dbReference type="CDD" id="cd01068">
    <property type="entry name" value="globin_sensor"/>
    <property type="match status" value="1"/>
</dbReference>
<dbReference type="RefSeq" id="WP_377360669.1">
    <property type="nucleotide sequence ID" value="NZ_JBHTCM010000026.1"/>
</dbReference>
<dbReference type="Pfam" id="PF07238">
    <property type="entry name" value="PilZ"/>
    <property type="match status" value="1"/>
</dbReference>
<dbReference type="Gene3D" id="1.20.120.30">
    <property type="entry name" value="Aspartate receptor, ligand-binding domain"/>
    <property type="match status" value="1"/>
</dbReference>
<gene>
    <name evidence="4" type="ORF">ACFQPS_18330</name>
</gene>
<sequence length="669" mass="70669">MSEQPRLPADALILPDTATLELLREAAPVIGQRLPAILDDFYRQVAADPRLARHFRTPADMERAKKAQLAHWTRLVGGDLDGDYRASVQRVGRRHLASHVPPVFYMAGYLHLIRGLLDALAEDRGGLLTRRTTLRHMVRMQNAVVSAAMADMALSLSTYWEGNAEKALADVNHMVDSIGDQSVEVVNSIHDYTDDLARAVGSLTTVCGEVGERATQASSAAAQSAAAAETVAAAAEELDASIAEIAQQVAQSTHAARDAIDRTGKAAEAVRTLGEAAREIGGIVTLIGDIAAQTNLLALNATIEAARAGEAGKGFAIVAGEVKALAAQSARAADEISGRIAAIQGETAHVATAIEAMAGVVHRIEDVGSSISAAVEEQASATGEIARTVAEVADAARSVTELMDAVVTSTDLAKRAVHTVEASTEHLREAIDDLPRHLVRSIRTSSRLADRRVDHRRPVLVDGTLTVEGRQRACMIRDLSCHGAALDAAAPPPAGSPVTLHVPRLDRTVEATVVAVSGTCTLHLKFAGPGLDAAEVELVATESARQITLLAKKDHAAFVEQVEAAVAGRVELDAADLSTHHTCRLGRWYDAVNDPDTLALPSYVALADPHARVHSAGRRALLAHLAGRDAEAAAAVRDMRDASDAVMHLLDRLAEECTSLRGHLQAEAA</sequence>
<evidence type="ECO:0000259" key="3">
    <source>
        <dbReference type="PROSITE" id="PS50111"/>
    </source>
</evidence>
<keyword evidence="5" id="KW-1185">Reference proteome</keyword>
<dbReference type="InterPro" id="IPR025991">
    <property type="entry name" value="Chemoreceptor_zinc-bind_dom"/>
</dbReference>
<organism evidence="4 5">
    <name type="scientific">Rhodocista pekingensis</name>
    <dbReference type="NCBI Taxonomy" id="201185"/>
    <lineage>
        <taxon>Bacteria</taxon>
        <taxon>Pseudomonadati</taxon>
        <taxon>Pseudomonadota</taxon>
        <taxon>Alphaproteobacteria</taxon>
        <taxon>Rhodospirillales</taxon>
        <taxon>Azospirillaceae</taxon>
        <taxon>Rhodocista</taxon>
    </lineage>
</organism>
<dbReference type="PROSITE" id="PS50111">
    <property type="entry name" value="CHEMOTAXIS_TRANSDUC_2"/>
    <property type="match status" value="1"/>
</dbReference>
<dbReference type="PANTHER" id="PTHR32089">
    <property type="entry name" value="METHYL-ACCEPTING CHEMOTAXIS PROTEIN MCPB"/>
    <property type="match status" value="1"/>
</dbReference>
<dbReference type="InterPro" id="IPR044398">
    <property type="entry name" value="Globin-sensor_dom"/>
</dbReference>
<evidence type="ECO:0000313" key="5">
    <source>
        <dbReference type="Proteomes" id="UP001596456"/>
    </source>
</evidence>
<comment type="caution">
    <text evidence="4">The sequence shown here is derived from an EMBL/GenBank/DDBJ whole genome shotgun (WGS) entry which is preliminary data.</text>
</comment>
<dbReference type="SMART" id="SM00283">
    <property type="entry name" value="MA"/>
    <property type="match status" value="1"/>
</dbReference>
<reference evidence="5" key="1">
    <citation type="journal article" date="2019" name="Int. J. Syst. Evol. Microbiol.">
        <title>The Global Catalogue of Microorganisms (GCM) 10K type strain sequencing project: providing services to taxonomists for standard genome sequencing and annotation.</title>
        <authorList>
            <consortium name="The Broad Institute Genomics Platform"/>
            <consortium name="The Broad Institute Genome Sequencing Center for Infectious Disease"/>
            <person name="Wu L."/>
            <person name="Ma J."/>
        </authorList>
    </citation>
    <scope>NUCLEOTIDE SEQUENCE [LARGE SCALE GENOMIC DNA]</scope>
    <source>
        <strain evidence="5">CGMCC 1.16275</strain>
    </source>
</reference>
<dbReference type="Pfam" id="PF00015">
    <property type="entry name" value="MCPsignal"/>
    <property type="match status" value="1"/>
</dbReference>
<dbReference type="SUPFAM" id="SSF58104">
    <property type="entry name" value="Methyl-accepting chemotaxis protein (MCP) signaling domain"/>
    <property type="match status" value="1"/>
</dbReference>
<dbReference type="SUPFAM" id="SSF141371">
    <property type="entry name" value="PilZ domain-like"/>
    <property type="match status" value="1"/>
</dbReference>
<feature type="domain" description="Methyl-accepting transducer" evidence="3">
    <location>
        <begin position="192"/>
        <end position="414"/>
    </location>
</feature>
<dbReference type="InterPro" id="IPR039379">
    <property type="entry name" value="Protoglobin_sensor_dom"/>
</dbReference>
<dbReference type="Proteomes" id="UP001596456">
    <property type="component" value="Unassembled WGS sequence"/>
</dbReference>
<dbReference type="Pfam" id="PF11563">
    <property type="entry name" value="Protoglobin"/>
    <property type="match status" value="1"/>
</dbReference>
<dbReference type="Gene3D" id="2.40.10.220">
    <property type="entry name" value="predicted glycosyltransferase like domains"/>
    <property type="match status" value="1"/>
</dbReference>
<evidence type="ECO:0000256" key="2">
    <source>
        <dbReference type="PROSITE-ProRule" id="PRU00284"/>
    </source>
</evidence>
<dbReference type="InterPro" id="IPR009050">
    <property type="entry name" value="Globin-like_sf"/>
</dbReference>
<dbReference type="SUPFAM" id="SSF46458">
    <property type="entry name" value="Globin-like"/>
    <property type="match status" value="1"/>
</dbReference>
<dbReference type="Gene3D" id="1.10.287.950">
    <property type="entry name" value="Methyl-accepting chemotaxis protein"/>
    <property type="match status" value="1"/>
</dbReference>
<accession>A0ABW2KYI3</accession>
<dbReference type="InterPro" id="IPR012292">
    <property type="entry name" value="Globin/Proto"/>
</dbReference>
<dbReference type="InterPro" id="IPR004089">
    <property type="entry name" value="MCPsignal_dom"/>
</dbReference>
<name>A0ABW2KYI3_9PROT</name>
<keyword evidence="1 2" id="KW-0807">Transducer</keyword>
<protein>
    <submittedName>
        <fullName evidence="4">Methyl-accepting chemotaxis protein</fullName>
    </submittedName>
</protein>
<evidence type="ECO:0000256" key="1">
    <source>
        <dbReference type="ARBA" id="ARBA00023224"/>
    </source>
</evidence>
<dbReference type="EMBL" id="JBHTCM010000026">
    <property type="protein sequence ID" value="MFC7335131.1"/>
    <property type="molecule type" value="Genomic_DNA"/>
</dbReference>
<evidence type="ECO:0000313" key="4">
    <source>
        <dbReference type="EMBL" id="MFC7335131.1"/>
    </source>
</evidence>